<evidence type="ECO:0000256" key="1">
    <source>
        <dbReference type="SAM" id="MobiDB-lite"/>
    </source>
</evidence>
<evidence type="ECO:0008006" key="4">
    <source>
        <dbReference type="Google" id="ProtNLM"/>
    </source>
</evidence>
<sequence>MNSPTEAFSTAESGNPNSAGSSPGSPFSWADDGAAVAVSLDRVPILAYTYAANDPQVESPRPYFHPVRTRTGDLVTAYRPHDHVWHKGIAWSLPHLGPDNFWGGPSYRRGQDYQWLPNNGAMRHRELRKVTDDGGRFSFSHTLQWITQQGTVVVEEERTFEVVPGSDTSYVLVFDSAMTNVSGEDIHIGSPTTEGRDNAGYGGLFWRGPRSFAGGAIIGPGGATGEELRGQRAPWLSFVGQHDETCRFSTVVMVDQPGSEHGEPEWFARSEPFACMGPAPFFSQEVLFKAGSTLRYRYGVVIADGESDAVRAEALAATAREVLAGAPASPAAGR</sequence>
<dbReference type="OrthoDB" id="9812981at2"/>
<gene>
    <name evidence="2" type="ORF">ARTSIC4J27_59</name>
</gene>
<feature type="compositionally biased region" description="Polar residues" evidence="1">
    <location>
        <begin position="1"/>
        <end position="12"/>
    </location>
</feature>
<dbReference type="InterPro" id="IPR029475">
    <property type="entry name" value="DUF6807"/>
</dbReference>
<evidence type="ECO:0000313" key="2">
    <source>
        <dbReference type="EMBL" id="CCQ44136.1"/>
    </source>
</evidence>
<feature type="region of interest" description="Disordered" evidence="1">
    <location>
        <begin position="1"/>
        <end position="26"/>
    </location>
</feature>
<accession>A0A024GXD0</accession>
<dbReference type="Proteomes" id="UP000035722">
    <property type="component" value="Unassembled WGS sequence"/>
</dbReference>
<dbReference type="RefSeq" id="WP_083435222.1">
    <property type="nucleotide sequence ID" value="NZ_CAQI01000024.1"/>
</dbReference>
<reference evidence="3" key="1">
    <citation type="journal article" date="2014" name="Genome Announc.">
        <title>Genome Sequence of Arthrobacter siccitolerans 4J27, a Xeroprotectant-Producing Desiccation-Tolerant Microorganism.</title>
        <authorList>
            <person name="Manzanera M."/>
            <person name="Santa-Cruz-Calvo L."/>
            <person name="Vilchez J.I."/>
            <person name="Garcia-Fontana C."/>
            <person name="Silva-Castro G.A."/>
            <person name="Calvo C."/>
            <person name="Gonzalez-Lopez J."/>
        </authorList>
    </citation>
    <scope>NUCLEOTIDE SEQUENCE [LARGE SCALE GENOMIC DNA]</scope>
    <source>
        <strain evidence="3">4J27</strain>
    </source>
</reference>
<dbReference type="STRING" id="861266.ARTSIC4J27_59"/>
<organism evidence="2 3">
    <name type="scientific">Pseudarthrobacter siccitolerans</name>
    <dbReference type="NCBI Taxonomy" id="861266"/>
    <lineage>
        <taxon>Bacteria</taxon>
        <taxon>Bacillati</taxon>
        <taxon>Actinomycetota</taxon>
        <taxon>Actinomycetes</taxon>
        <taxon>Micrococcales</taxon>
        <taxon>Micrococcaceae</taxon>
        <taxon>Pseudarthrobacter</taxon>
    </lineage>
</organism>
<dbReference type="AlphaFoldDB" id="A0A024GXD0"/>
<protein>
    <recommendedName>
        <fullName evidence="4">Methane oxygenase PmoA</fullName>
    </recommendedName>
</protein>
<feature type="compositionally biased region" description="Low complexity" evidence="1">
    <location>
        <begin position="13"/>
        <end position="26"/>
    </location>
</feature>
<evidence type="ECO:0000313" key="3">
    <source>
        <dbReference type="Proteomes" id="UP000035722"/>
    </source>
</evidence>
<comment type="caution">
    <text evidence="2">The sequence shown here is derived from an EMBL/GenBank/DDBJ whole genome shotgun (WGS) entry which is preliminary data.</text>
</comment>
<keyword evidence="3" id="KW-1185">Reference proteome</keyword>
<name>A0A024GXD0_9MICC</name>
<dbReference type="Pfam" id="PF14100">
    <property type="entry name" value="DUF6807"/>
    <property type="match status" value="1"/>
</dbReference>
<dbReference type="EMBL" id="CAQI01000024">
    <property type="protein sequence ID" value="CCQ44136.1"/>
    <property type="molecule type" value="Genomic_DNA"/>
</dbReference>
<proteinExistence type="predicted"/>